<gene>
    <name evidence="2" type="ORF">E2562_016242</name>
</gene>
<sequence length="78" mass="8473">MHFCGVAGDGCSGIGIWVFNTLLNTMLLVSFSLLRQAQRLYDDGGATTAHIHATMATRTTVSARVEVGFEADGRRRRS</sequence>
<keyword evidence="1" id="KW-0472">Membrane</keyword>
<feature type="transmembrane region" description="Helical" evidence="1">
    <location>
        <begin position="14"/>
        <end position="34"/>
    </location>
</feature>
<evidence type="ECO:0000313" key="3">
    <source>
        <dbReference type="Proteomes" id="UP000479710"/>
    </source>
</evidence>
<dbReference type="Proteomes" id="UP000479710">
    <property type="component" value="Unassembled WGS sequence"/>
</dbReference>
<dbReference type="AlphaFoldDB" id="A0A6G1CQK2"/>
<reference evidence="2 3" key="1">
    <citation type="submission" date="2019-11" db="EMBL/GenBank/DDBJ databases">
        <title>Whole genome sequence of Oryza granulata.</title>
        <authorList>
            <person name="Li W."/>
        </authorList>
    </citation>
    <scope>NUCLEOTIDE SEQUENCE [LARGE SCALE GENOMIC DNA]</scope>
    <source>
        <strain evidence="3">cv. Menghai</strain>
        <tissue evidence="2">Leaf</tissue>
    </source>
</reference>
<name>A0A6G1CQK2_9ORYZ</name>
<dbReference type="EMBL" id="SPHZ02000008">
    <property type="protein sequence ID" value="KAF0902406.1"/>
    <property type="molecule type" value="Genomic_DNA"/>
</dbReference>
<protein>
    <submittedName>
        <fullName evidence="2">Uncharacterized protein</fullName>
    </submittedName>
</protein>
<dbReference type="OrthoDB" id="10540796at2759"/>
<organism evidence="2 3">
    <name type="scientific">Oryza meyeriana var. granulata</name>
    <dbReference type="NCBI Taxonomy" id="110450"/>
    <lineage>
        <taxon>Eukaryota</taxon>
        <taxon>Viridiplantae</taxon>
        <taxon>Streptophyta</taxon>
        <taxon>Embryophyta</taxon>
        <taxon>Tracheophyta</taxon>
        <taxon>Spermatophyta</taxon>
        <taxon>Magnoliopsida</taxon>
        <taxon>Liliopsida</taxon>
        <taxon>Poales</taxon>
        <taxon>Poaceae</taxon>
        <taxon>BOP clade</taxon>
        <taxon>Oryzoideae</taxon>
        <taxon>Oryzeae</taxon>
        <taxon>Oryzinae</taxon>
        <taxon>Oryza</taxon>
        <taxon>Oryza meyeriana</taxon>
    </lineage>
</organism>
<evidence type="ECO:0000313" key="2">
    <source>
        <dbReference type="EMBL" id="KAF0902406.1"/>
    </source>
</evidence>
<keyword evidence="1" id="KW-0812">Transmembrane</keyword>
<keyword evidence="1" id="KW-1133">Transmembrane helix</keyword>
<comment type="caution">
    <text evidence="2">The sequence shown here is derived from an EMBL/GenBank/DDBJ whole genome shotgun (WGS) entry which is preliminary data.</text>
</comment>
<accession>A0A6G1CQK2</accession>
<evidence type="ECO:0000256" key="1">
    <source>
        <dbReference type="SAM" id="Phobius"/>
    </source>
</evidence>
<keyword evidence="3" id="KW-1185">Reference proteome</keyword>
<proteinExistence type="predicted"/>